<evidence type="ECO:0000256" key="2">
    <source>
        <dbReference type="ARBA" id="ARBA00022612"/>
    </source>
</evidence>
<dbReference type="eggNOG" id="COG3740">
    <property type="taxonomic scope" value="Bacteria"/>
</dbReference>
<dbReference type="GO" id="GO:0006508">
    <property type="term" value="P:proteolysis"/>
    <property type="evidence" value="ECO:0007669"/>
    <property type="project" value="UniProtKB-KW"/>
</dbReference>
<reference evidence="8 9" key="1">
    <citation type="journal article" date="2012" name="J. Bacteriol.">
        <title>Genome Sequence of Oceanibaculum indicum Type Strain P24.</title>
        <authorList>
            <person name="Lai Q."/>
            <person name="Shao Z."/>
        </authorList>
    </citation>
    <scope>NUCLEOTIDE SEQUENCE [LARGE SCALE GENOMIC DNA]</scope>
    <source>
        <strain evidence="8 9">P24</strain>
    </source>
</reference>
<dbReference type="Pfam" id="PF04586">
    <property type="entry name" value="Peptidase_S78"/>
    <property type="match status" value="1"/>
</dbReference>
<comment type="caution">
    <text evidence="8">The sequence shown here is derived from an EMBL/GenBank/DDBJ whole genome shotgun (WGS) entry which is preliminary data.</text>
</comment>
<gene>
    <name evidence="8" type="ORF">P24_09861</name>
</gene>
<dbReference type="InterPro" id="IPR054612">
    <property type="entry name" value="Phage_capsid-like_C"/>
</dbReference>
<evidence type="ECO:0000313" key="9">
    <source>
        <dbReference type="Proteomes" id="UP000006746"/>
    </source>
</evidence>
<organism evidence="8 9">
    <name type="scientific">Oceanibaculum indicum P24</name>
    <dbReference type="NCBI Taxonomy" id="1207063"/>
    <lineage>
        <taxon>Bacteria</taxon>
        <taxon>Pseudomonadati</taxon>
        <taxon>Pseudomonadota</taxon>
        <taxon>Alphaproteobacteria</taxon>
        <taxon>Rhodospirillales</taxon>
        <taxon>Oceanibaculaceae</taxon>
        <taxon>Oceanibaculum</taxon>
    </lineage>
</organism>
<dbReference type="eggNOG" id="COG4653">
    <property type="taxonomic scope" value="Bacteria"/>
</dbReference>
<dbReference type="STRING" id="1207063.P24_09861"/>
<comment type="subcellular location">
    <subcellularLocation>
        <location evidence="1">Virion</location>
    </subcellularLocation>
</comment>
<protein>
    <submittedName>
        <fullName evidence="8">Phage major capsid protein, HK97 family</fullName>
    </submittedName>
</protein>
<evidence type="ECO:0000256" key="5">
    <source>
        <dbReference type="SAM" id="MobiDB-lite"/>
    </source>
</evidence>
<name>K2JM81_9PROT</name>
<evidence type="ECO:0000259" key="7">
    <source>
        <dbReference type="Pfam" id="PF05065"/>
    </source>
</evidence>
<feature type="domain" description="Prohead serine protease" evidence="6">
    <location>
        <begin position="247"/>
        <end position="384"/>
    </location>
</feature>
<dbReference type="Gene3D" id="3.30.2400.10">
    <property type="entry name" value="Major capsid protein gp5"/>
    <property type="match status" value="1"/>
</dbReference>
<sequence length="761" mass="80233">MADPAALIAREADRLTEALLAVAREAVEAALAADAAPTVPAIVAALEDLLAILPLRLVEVVNEALPEIAQRAIAEAEAEIVDAREASGEPFPEVPLPPTGNFADWSRTAAETMIANLTEATVEAESAEAARGAVLAALAGAAAAQLAAMADTGAARMVNAARVSAFGANRDIVAKVRVRTVPDADRSEVCTYMNGAEFSLDGRPVPTPPFHANCRSTLVPVLASAGRRAAPETLELRFAPADVSTAGSFSGIALAYDVLDAHGTAFAPGCFAAAIAERRAAGQRFPILLHHDPERVAGVVTELRDTRDGLAIEGRFLLETRDGTEGYALAKSGGMALSVGFKRLADQPRPGGGRTITRARLAEISLVAVASNPRARLTEVRSQADPSRQDHEEEKIMEDENTNTGGAEETRTTADLTTVTTSVSALEKRLDKIEARSARAGLSGGDEGAGDQLETRSFTHFLRRGREAMGADEVRSLRTSDDTAGGYLAPDQFVAELLRNLVRFSPIRSVARVANTNAGAVILPKRTGTLTAQWVGETGARPDTAPTYGQNRFPVCEVACYVDASNAMLEDSALDIAGELAFDFAEEFGKAEGSAFVDGAGALQPAGFMNDDDILNTVSGEAAAITADGLIQLYHDLPAAYRANATWCMNSNTIGTVSKLKDGTSGQYLMMTQGIANAPATTLLGRPVIEAPDMPDIGAGDFPAIFGDFSQFRIFDRIQLSVLRDPYSQAANGMTRFHARRRVAAGVAKSEAFRKLKIASS</sequence>
<evidence type="ECO:0000256" key="3">
    <source>
        <dbReference type="ARBA" id="ARBA00022670"/>
    </source>
</evidence>
<feature type="region of interest" description="Disordered" evidence="5">
    <location>
        <begin position="376"/>
        <end position="413"/>
    </location>
</feature>
<proteinExistence type="predicted"/>
<dbReference type="Pfam" id="PF05065">
    <property type="entry name" value="Phage_capsid"/>
    <property type="match status" value="1"/>
</dbReference>
<keyword evidence="3" id="KW-0645">Protease</keyword>
<dbReference type="RefSeq" id="WP_008944579.1">
    <property type="nucleotide sequence ID" value="NZ_AMRL01000011.1"/>
</dbReference>
<evidence type="ECO:0000256" key="4">
    <source>
        <dbReference type="ARBA" id="ARBA00022801"/>
    </source>
</evidence>
<dbReference type="GO" id="GO:0008233">
    <property type="term" value="F:peptidase activity"/>
    <property type="evidence" value="ECO:0007669"/>
    <property type="project" value="UniProtKB-KW"/>
</dbReference>
<dbReference type="AlphaFoldDB" id="K2JM81"/>
<dbReference type="EMBL" id="AMRL01000011">
    <property type="protein sequence ID" value="EKE75517.1"/>
    <property type="molecule type" value="Genomic_DNA"/>
</dbReference>
<evidence type="ECO:0000313" key="8">
    <source>
        <dbReference type="EMBL" id="EKE75517.1"/>
    </source>
</evidence>
<keyword evidence="9" id="KW-1185">Reference proteome</keyword>
<evidence type="ECO:0000256" key="1">
    <source>
        <dbReference type="ARBA" id="ARBA00004328"/>
    </source>
</evidence>
<dbReference type="InterPro" id="IPR024455">
    <property type="entry name" value="Phage_capsid"/>
</dbReference>
<accession>K2JM81</accession>
<keyword evidence="2" id="KW-1188">Viral release from host cell</keyword>
<dbReference type="InterPro" id="IPR054613">
    <property type="entry name" value="Peptidase_S78_dom"/>
</dbReference>
<dbReference type="NCBIfam" id="TIGR01554">
    <property type="entry name" value="major_cap_HK97"/>
    <property type="match status" value="1"/>
</dbReference>
<dbReference type="Gene3D" id="3.30.2320.10">
    <property type="entry name" value="hypothetical protein PF0899 domain"/>
    <property type="match status" value="1"/>
</dbReference>
<dbReference type="SUPFAM" id="SSF56563">
    <property type="entry name" value="Major capsid protein gp5"/>
    <property type="match status" value="1"/>
</dbReference>
<evidence type="ECO:0000259" key="6">
    <source>
        <dbReference type="Pfam" id="PF04586"/>
    </source>
</evidence>
<keyword evidence="4" id="KW-0378">Hydrolase</keyword>
<feature type="domain" description="Phage capsid-like C-terminal" evidence="7">
    <location>
        <begin position="485"/>
        <end position="757"/>
    </location>
</feature>
<dbReference type="Proteomes" id="UP000006746">
    <property type="component" value="Unassembled WGS sequence"/>
</dbReference>